<dbReference type="InterPro" id="IPR043502">
    <property type="entry name" value="DNA/RNA_pol_sf"/>
</dbReference>
<evidence type="ECO:0000313" key="3">
    <source>
        <dbReference type="Proteomes" id="UP001341281"/>
    </source>
</evidence>
<dbReference type="EMBL" id="CP144752">
    <property type="protein sequence ID" value="WVZ89661.1"/>
    <property type="molecule type" value="Genomic_DNA"/>
</dbReference>
<dbReference type="SUPFAM" id="SSF56672">
    <property type="entry name" value="DNA/RNA polymerases"/>
    <property type="match status" value="1"/>
</dbReference>
<sequence>MTLSLKPPVERMNLSATTASPTISLIPSNYRSPLADPNWRAAMTDEYRALIDNATWCLVSWPPGSNVVTGKWIFKHKFHSDGTLARHKARWVVRGFSQQHGVDYDETFSPVVKQATIRVVLSIAVSLGREENLSHGHLAETVYCQQPSGFFDSSAPDHVCLLQKSLYGLKQAPRAWYQRFATYIRHLGFTASTSDTSLFVYKDGDDVAYILLYVDDIVLTASSTTLLQRIIARLHFEFAMTDLGGLHHFLGISVTLLRRVVCVTTTYAVDLLQRAGMAECHSTATPVDTHAKLSATDDDPVADASEYRSIAGALQYLTMTRPDLAYAVQQVCLFMHDPREPHRALIKRILRYIKGTLSVRLHICTGPVQAITAYFDADWAGCPDSWRSTSGSSLKRQTTVSRSSAEAEYRAVAHAVAESITAYFDADWAGCPDSRRSTSGYCVYLGDNLVSSSSKRQTTVSRSSAEAEYRAVAHALLQELHISIPSATIVYCDNASAVYMTANPVHHRRTKHIEIDIHFVRDKVALGQVRVLHVPSSHQFADIMTKGLPTPLFTDFRSSLCVRDSPAATVGGC</sequence>
<dbReference type="Pfam" id="PF07727">
    <property type="entry name" value="RVT_2"/>
    <property type="match status" value="1"/>
</dbReference>
<protein>
    <recommendedName>
        <fullName evidence="1">Reverse transcriptase Ty1/copia-type domain-containing protein</fullName>
    </recommendedName>
</protein>
<proteinExistence type="predicted"/>
<evidence type="ECO:0000259" key="1">
    <source>
        <dbReference type="Pfam" id="PF07727"/>
    </source>
</evidence>
<name>A0AAQ3X844_PASNO</name>
<dbReference type="InterPro" id="IPR013103">
    <property type="entry name" value="RVT_2"/>
</dbReference>
<organism evidence="2 3">
    <name type="scientific">Paspalum notatum var. saurae</name>
    <dbReference type="NCBI Taxonomy" id="547442"/>
    <lineage>
        <taxon>Eukaryota</taxon>
        <taxon>Viridiplantae</taxon>
        <taxon>Streptophyta</taxon>
        <taxon>Embryophyta</taxon>
        <taxon>Tracheophyta</taxon>
        <taxon>Spermatophyta</taxon>
        <taxon>Magnoliopsida</taxon>
        <taxon>Liliopsida</taxon>
        <taxon>Poales</taxon>
        <taxon>Poaceae</taxon>
        <taxon>PACMAD clade</taxon>
        <taxon>Panicoideae</taxon>
        <taxon>Andropogonodae</taxon>
        <taxon>Paspaleae</taxon>
        <taxon>Paspalinae</taxon>
        <taxon>Paspalum</taxon>
    </lineage>
</organism>
<evidence type="ECO:0000313" key="2">
    <source>
        <dbReference type="EMBL" id="WVZ89661.1"/>
    </source>
</evidence>
<dbReference type="AlphaFoldDB" id="A0AAQ3X844"/>
<feature type="domain" description="Reverse transcriptase Ty1/copia-type" evidence="1">
    <location>
        <begin position="53"/>
        <end position="287"/>
    </location>
</feature>
<dbReference type="PANTHER" id="PTHR11439:SF524">
    <property type="entry name" value="RNA-DIRECTED DNA POLYMERASE, PROTEIN KINASE RLK-PELLE-DLSV FAMILY"/>
    <property type="match status" value="1"/>
</dbReference>
<reference evidence="2 3" key="1">
    <citation type="submission" date="2024-02" db="EMBL/GenBank/DDBJ databases">
        <title>High-quality chromosome-scale genome assembly of Pensacola bahiagrass (Paspalum notatum Flugge var. saurae).</title>
        <authorList>
            <person name="Vega J.M."/>
            <person name="Podio M."/>
            <person name="Orjuela J."/>
            <person name="Siena L.A."/>
            <person name="Pessino S.C."/>
            <person name="Combes M.C."/>
            <person name="Mariac C."/>
            <person name="Albertini E."/>
            <person name="Pupilli F."/>
            <person name="Ortiz J.P.A."/>
            <person name="Leblanc O."/>
        </authorList>
    </citation>
    <scope>NUCLEOTIDE SEQUENCE [LARGE SCALE GENOMIC DNA]</scope>
    <source>
        <strain evidence="2">R1</strain>
        <tissue evidence="2">Leaf</tissue>
    </source>
</reference>
<accession>A0AAQ3X844</accession>
<keyword evidence="3" id="KW-1185">Reference proteome</keyword>
<gene>
    <name evidence="2" type="ORF">U9M48_036035</name>
</gene>
<dbReference type="CDD" id="cd09272">
    <property type="entry name" value="RNase_HI_RT_Ty1"/>
    <property type="match status" value="1"/>
</dbReference>
<dbReference type="PANTHER" id="PTHR11439">
    <property type="entry name" value="GAG-POL-RELATED RETROTRANSPOSON"/>
    <property type="match status" value="1"/>
</dbReference>
<dbReference type="Proteomes" id="UP001341281">
    <property type="component" value="Chromosome 08"/>
</dbReference>